<reference evidence="3" key="2">
    <citation type="submission" date="2024-10" db="UniProtKB">
        <authorList>
            <consortium name="EnsemblProtists"/>
        </authorList>
    </citation>
    <scope>IDENTIFICATION</scope>
</reference>
<proteinExistence type="predicted"/>
<dbReference type="GeneID" id="19046264"/>
<evidence type="ECO:0000256" key="2">
    <source>
        <dbReference type="SAM" id="SignalP"/>
    </source>
</evidence>
<dbReference type="RefSeq" id="XP_005770692.1">
    <property type="nucleotide sequence ID" value="XM_005770635.1"/>
</dbReference>
<feature type="region of interest" description="Disordered" evidence="1">
    <location>
        <begin position="425"/>
        <end position="445"/>
    </location>
</feature>
<organism evidence="3 4">
    <name type="scientific">Emiliania huxleyi (strain CCMP1516)</name>
    <dbReference type="NCBI Taxonomy" id="280463"/>
    <lineage>
        <taxon>Eukaryota</taxon>
        <taxon>Haptista</taxon>
        <taxon>Haptophyta</taxon>
        <taxon>Prymnesiophyceae</taxon>
        <taxon>Isochrysidales</taxon>
        <taxon>Noelaerhabdaceae</taxon>
        <taxon>Emiliania</taxon>
    </lineage>
</organism>
<feature type="chain" id="PRO_5044291318" evidence="2">
    <location>
        <begin position="23"/>
        <end position="445"/>
    </location>
</feature>
<dbReference type="EnsemblProtists" id="EOD18263">
    <property type="protein sequence ID" value="EOD18263"/>
    <property type="gene ID" value="EMIHUDRAFT_196418"/>
</dbReference>
<dbReference type="Proteomes" id="UP000013827">
    <property type="component" value="Unassembled WGS sequence"/>
</dbReference>
<reference evidence="4" key="1">
    <citation type="journal article" date="2013" name="Nature">
        <title>Pan genome of the phytoplankton Emiliania underpins its global distribution.</title>
        <authorList>
            <person name="Read B.A."/>
            <person name="Kegel J."/>
            <person name="Klute M.J."/>
            <person name="Kuo A."/>
            <person name="Lefebvre S.C."/>
            <person name="Maumus F."/>
            <person name="Mayer C."/>
            <person name="Miller J."/>
            <person name="Monier A."/>
            <person name="Salamov A."/>
            <person name="Young J."/>
            <person name="Aguilar M."/>
            <person name="Claverie J.M."/>
            <person name="Frickenhaus S."/>
            <person name="Gonzalez K."/>
            <person name="Herman E.K."/>
            <person name="Lin Y.C."/>
            <person name="Napier J."/>
            <person name="Ogata H."/>
            <person name="Sarno A.F."/>
            <person name="Shmutz J."/>
            <person name="Schroeder D."/>
            <person name="de Vargas C."/>
            <person name="Verret F."/>
            <person name="von Dassow P."/>
            <person name="Valentin K."/>
            <person name="Van de Peer Y."/>
            <person name="Wheeler G."/>
            <person name="Dacks J.B."/>
            <person name="Delwiche C.F."/>
            <person name="Dyhrman S.T."/>
            <person name="Glockner G."/>
            <person name="John U."/>
            <person name="Richards T."/>
            <person name="Worden A.Z."/>
            <person name="Zhang X."/>
            <person name="Grigoriev I.V."/>
            <person name="Allen A.E."/>
            <person name="Bidle K."/>
            <person name="Borodovsky M."/>
            <person name="Bowler C."/>
            <person name="Brownlee C."/>
            <person name="Cock J.M."/>
            <person name="Elias M."/>
            <person name="Gladyshev V.N."/>
            <person name="Groth M."/>
            <person name="Guda C."/>
            <person name="Hadaegh A."/>
            <person name="Iglesias-Rodriguez M.D."/>
            <person name="Jenkins J."/>
            <person name="Jones B.M."/>
            <person name="Lawson T."/>
            <person name="Leese F."/>
            <person name="Lindquist E."/>
            <person name="Lobanov A."/>
            <person name="Lomsadze A."/>
            <person name="Malik S.B."/>
            <person name="Marsh M.E."/>
            <person name="Mackinder L."/>
            <person name="Mock T."/>
            <person name="Mueller-Roeber B."/>
            <person name="Pagarete A."/>
            <person name="Parker M."/>
            <person name="Probert I."/>
            <person name="Quesneville H."/>
            <person name="Raines C."/>
            <person name="Rensing S.A."/>
            <person name="Riano-Pachon D.M."/>
            <person name="Richier S."/>
            <person name="Rokitta S."/>
            <person name="Shiraiwa Y."/>
            <person name="Soanes D.M."/>
            <person name="van der Giezen M."/>
            <person name="Wahlund T.M."/>
            <person name="Williams B."/>
            <person name="Wilson W."/>
            <person name="Wolfe G."/>
            <person name="Wurch L.L."/>
        </authorList>
    </citation>
    <scope>NUCLEOTIDE SEQUENCE</scope>
</reference>
<evidence type="ECO:0000256" key="1">
    <source>
        <dbReference type="SAM" id="MobiDB-lite"/>
    </source>
</evidence>
<name>A0A0D3J428_EMIH1</name>
<feature type="signal peptide" evidence="2">
    <location>
        <begin position="1"/>
        <end position="22"/>
    </location>
</feature>
<accession>A0A0D3J428</accession>
<dbReference type="KEGG" id="ehx:EMIHUDRAFT_196418"/>
<keyword evidence="4" id="KW-1185">Reference proteome</keyword>
<keyword evidence="2" id="KW-0732">Signal</keyword>
<evidence type="ECO:0000313" key="4">
    <source>
        <dbReference type="Proteomes" id="UP000013827"/>
    </source>
</evidence>
<evidence type="ECO:0000313" key="3">
    <source>
        <dbReference type="EnsemblProtists" id="EOD18263"/>
    </source>
</evidence>
<feature type="compositionally biased region" description="Basic and acidic residues" evidence="1">
    <location>
        <begin position="434"/>
        <end position="445"/>
    </location>
</feature>
<sequence>MAAASSLFRSLLLLSLSLSAAAAGIAEAKARAKNQLKTAVRRDVLGARVGYERLRGNTMELTGVMAGGALVFAGARAPSPARLVQSSLVAQTATRSLGLGCHTGVAAAALAGAAIAQVPVAAALVPWAVIGCVAGRASQGIVNASSAAPGVQASLRRDLPPLAALAGWAVALRASRALGLSIEIVASSLLGGVAVVEITRQHLREEFDQIALALRSSAVALKPAVRLVLRLRRALLPLPRLVKNDLNVVKTAAQSAATAVETAYGDCPPPRRAAIVVAAVSATRVPGVRGAARKAVGAAAWGQVYGRAQAALPSFLREQNVTARVRRFAERFPPLALARRAWAGGKSLLLRGSRFALPFFLAGWGCAVQAGRLAARDTPRVLLYLLPLKWAEVVPEPSAWLVGRARRAYQRLLVEPVKGRVGQAAREGAARAGWKRDGARDQERR</sequence>
<protein>
    <submittedName>
        <fullName evidence="3">Uncharacterized protein</fullName>
    </submittedName>
</protein>
<dbReference type="PaxDb" id="2903-EOD18263"/>
<dbReference type="AlphaFoldDB" id="A0A0D3J428"/>
<dbReference type="HOGENOM" id="CLU_615998_0_0_1"/>